<dbReference type="GO" id="GO:0046872">
    <property type="term" value="F:metal ion binding"/>
    <property type="evidence" value="ECO:0007669"/>
    <property type="project" value="UniProtKB-KW"/>
</dbReference>
<evidence type="ECO:0000256" key="7">
    <source>
        <dbReference type="ARBA" id="ARBA00022918"/>
    </source>
</evidence>
<gene>
    <name evidence="11" type="ORF">LPLAT_LOCUS4105</name>
</gene>
<dbReference type="SUPFAM" id="SSF53098">
    <property type="entry name" value="Ribonuclease H-like"/>
    <property type="match status" value="1"/>
</dbReference>
<dbReference type="Gene3D" id="3.30.420.10">
    <property type="entry name" value="Ribonuclease H-like superfamily/Ribonuclease H"/>
    <property type="match status" value="1"/>
</dbReference>
<proteinExistence type="predicted"/>
<keyword evidence="5" id="KW-0460">Magnesium</keyword>
<protein>
    <recommendedName>
        <fullName evidence="10">GAG-pre-integrase domain-containing protein</fullName>
    </recommendedName>
</protein>
<evidence type="ECO:0000313" key="12">
    <source>
        <dbReference type="Proteomes" id="UP001497644"/>
    </source>
</evidence>
<keyword evidence="9" id="KW-0233">DNA recombination</keyword>
<evidence type="ECO:0000256" key="9">
    <source>
        <dbReference type="ARBA" id="ARBA00023172"/>
    </source>
</evidence>
<dbReference type="PANTHER" id="PTHR42648">
    <property type="entry name" value="TRANSPOSASE, PUTATIVE-RELATED"/>
    <property type="match status" value="1"/>
</dbReference>
<evidence type="ECO:0000256" key="5">
    <source>
        <dbReference type="ARBA" id="ARBA00022842"/>
    </source>
</evidence>
<keyword evidence="12" id="KW-1185">Reference proteome</keyword>
<dbReference type="GO" id="GO:0016787">
    <property type="term" value="F:hydrolase activity"/>
    <property type="evidence" value="ECO:0007669"/>
    <property type="project" value="UniProtKB-KW"/>
</dbReference>
<keyword evidence="1" id="KW-0540">Nuclease</keyword>
<dbReference type="InterPro" id="IPR012337">
    <property type="entry name" value="RNaseH-like_sf"/>
</dbReference>
<dbReference type="GO" id="GO:0003676">
    <property type="term" value="F:nucleic acid binding"/>
    <property type="evidence" value="ECO:0007669"/>
    <property type="project" value="InterPro"/>
</dbReference>
<evidence type="ECO:0000256" key="2">
    <source>
        <dbReference type="ARBA" id="ARBA00022723"/>
    </source>
</evidence>
<evidence type="ECO:0000256" key="3">
    <source>
        <dbReference type="ARBA" id="ARBA00022759"/>
    </source>
</evidence>
<evidence type="ECO:0000256" key="1">
    <source>
        <dbReference type="ARBA" id="ARBA00022722"/>
    </source>
</evidence>
<dbReference type="EMBL" id="OZ034837">
    <property type="protein sequence ID" value="CAL1678209.1"/>
    <property type="molecule type" value="Genomic_DNA"/>
</dbReference>
<dbReference type="InterPro" id="IPR025724">
    <property type="entry name" value="GAG-pre-integrase_dom"/>
</dbReference>
<evidence type="ECO:0000256" key="6">
    <source>
        <dbReference type="ARBA" id="ARBA00022908"/>
    </source>
</evidence>
<keyword evidence="2" id="KW-0479">Metal-binding</keyword>
<dbReference type="PANTHER" id="PTHR42648:SF11">
    <property type="entry name" value="TRANSPOSON TY4-P GAG-POL POLYPROTEIN"/>
    <property type="match status" value="1"/>
</dbReference>
<dbReference type="AlphaFoldDB" id="A0AAV2NFG3"/>
<dbReference type="Pfam" id="PF13976">
    <property type="entry name" value="gag_pre-integrs"/>
    <property type="match status" value="1"/>
</dbReference>
<keyword evidence="4" id="KW-0378">Hydrolase</keyword>
<sequence length="173" mass="19676">MNLLSVSKVTDRDYRVVFDKQKAAFIDQGGHTRLIAKRIGDFYLIEGASLHSCQNAEEEATKSDRYTTSDDITRSWHRWMGHLNFRDLISASKSGAIRGINVQGGIEDSNCEICIQRKMTRGSSFSKESDRKTVKLELIHTDICGPMRVLSNGGSKYFITFTDDCTRWTEVRK</sequence>
<keyword evidence="8" id="KW-0808">Transferase</keyword>
<feature type="domain" description="GAG-pre-integrase" evidence="10">
    <location>
        <begin position="66"/>
        <end position="119"/>
    </location>
</feature>
<dbReference type="InterPro" id="IPR039537">
    <property type="entry name" value="Retrotran_Ty1/copia-like"/>
</dbReference>
<dbReference type="InterPro" id="IPR036397">
    <property type="entry name" value="RNaseH_sf"/>
</dbReference>
<keyword evidence="7" id="KW-0695">RNA-directed DNA polymerase</keyword>
<dbReference type="Proteomes" id="UP001497644">
    <property type="component" value="Chromosome 14"/>
</dbReference>
<dbReference type="GO" id="GO:0003887">
    <property type="term" value="F:DNA-directed DNA polymerase activity"/>
    <property type="evidence" value="ECO:0007669"/>
    <property type="project" value="UniProtKB-KW"/>
</dbReference>
<keyword evidence="3" id="KW-0255">Endonuclease</keyword>
<evidence type="ECO:0000256" key="8">
    <source>
        <dbReference type="ARBA" id="ARBA00022932"/>
    </source>
</evidence>
<organism evidence="11 12">
    <name type="scientific">Lasius platythorax</name>
    <dbReference type="NCBI Taxonomy" id="488582"/>
    <lineage>
        <taxon>Eukaryota</taxon>
        <taxon>Metazoa</taxon>
        <taxon>Ecdysozoa</taxon>
        <taxon>Arthropoda</taxon>
        <taxon>Hexapoda</taxon>
        <taxon>Insecta</taxon>
        <taxon>Pterygota</taxon>
        <taxon>Neoptera</taxon>
        <taxon>Endopterygota</taxon>
        <taxon>Hymenoptera</taxon>
        <taxon>Apocrita</taxon>
        <taxon>Aculeata</taxon>
        <taxon>Formicoidea</taxon>
        <taxon>Formicidae</taxon>
        <taxon>Formicinae</taxon>
        <taxon>Lasius</taxon>
        <taxon>Lasius</taxon>
    </lineage>
</organism>
<reference evidence="11" key="1">
    <citation type="submission" date="2024-04" db="EMBL/GenBank/DDBJ databases">
        <authorList>
            <consortium name="Molecular Ecology Group"/>
        </authorList>
    </citation>
    <scope>NUCLEOTIDE SEQUENCE</scope>
</reference>
<evidence type="ECO:0000313" key="11">
    <source>
        <dbReference type="EMBL" id="CAL1678209.1"/>
    </source>
</evidence>
<keyword evidence="8" id="KW-0239">DNA-directed DNA polymerase</keyword>
<dbReference type="GO" id="GO:0015074">
    <property type="term" value="P:DNA integration"/>
    <property type="evidence" value="ECO:0007669"/>
    <property type="project" value="UniProtKB-KW"/>
</dbReference>
<name>A0AAV2NFG3_9HYME</name>
<evidence type="ECO:0000256" key="4">
    <source>
        <dbReference type="ARBA" id="ARBA00022801"/>
    </source>
</evidence>
<keyword evidence="8" id="KW-0548">Nucleotidyltransferase</keyword>
<accession>A0AAV2NFG3</accession>
<evidence type="ECO:0000259" key="10">
    <source>
        <dbReference type="Pfam" id="PF13976"/>
    </source>
</evidence>
<dbReference type="GO" id="GO:0003964">
    <property type="term" value="F:RNA-directed DNA polymerase activity"/>
    <property type="evidence" value="ECO:0007669"/>
    <property type="project" value="UniProtKB-KW"/>
</dbReference>
<dbReference type="GO" id="GO:0006310">
    <property type="term" value="P:DNA recombination"/>
    <property type="evidence" value="ECO:0007669"/>
    <property type="project" value="UniProtKB-KW"/>
</dbReference>
<keyword evidence="6" id="KW-0229">DNA integration</keyword>
<dbReference type="GO" id="GO:0004519">
    <property type="term" value="F:endonuclease activity"/>
    <property type="evidence" value="ECO:0007669"/>
    <property type="project" value="UniProtKB-KW"/>
</dbReference>